<dbReference type="Proteomes" id="UP000016934">
    <property type="component" value="Unassembled WGS sequence"/>
</dbReference>
<evidence type="ECO:0000313" key="2">
    <source>
        <dbReference type="EMBL" id="EMD66696.1"/>
    </source>
</evidence>
<dbReference type="GeneID" id="19136178"/>
<evidence type="ECO:0000313" key="3">
    <source>
        <dbReference type="Proteomes" id="UP000016934"/>
    </source>
</evidence>
<gene>
    <name evidence="2" type="ORF">COCSADRAFT_301278</name>
</gene>
<keyword evidence="1" id="KW-0472">Membrane</keyword>
<feature type="transmembrane region" description="Helical" evidence="1">
    <location>
        <begin position="7"/>
        <end position="26"/>
    </location>
</feature>
<dbReference type="EMBL" id="KB445640">
    <property type="protein sequence ID" value="EMD66696.1"/>
    <property type="molecule type" value="Genomic_DNA"/>
</dbReference>
<proteinExistence type="predicted"/>
<accession>M2TBZ1</accession>
<name>M2TBZ1_COCSN</name>
<feature type="transmembrane region" description="Helical" evidence="1">
    <location>
        <begin position="50"/>
        <end position="69"/>
    </location>
</feature>
<organism evidence="2 3">
    <name type="scientific">Cochliobolus sativus (strain ND90Pr / ATCC 201652)</name>
    <name type="common">Common root rot and spot blotch fungus</name>
    <name type="synonym">Bipolaris sorokiniana</name>
    <dbReference type="NCBI Taxonomy" id="665912"/>
    <lineage>
        <taxon>Eukaryota</taxon>
        <taxon>Fungi</taxon>
        <taxon>Dikarya</taxon>
        <taxon>Ascomycota</taxon>
        <taxon>Pezizomycotina</taxon>
        <taxon>Dothideomycetes</taxon>
        <taxon>Pleosporomycetidae</taxon>
        <taxon>Pleosporales</taxon>
        <taxon>Pleosporineae</taxon>
        <taxon>Pleosporaceae</taxon>
        <taxon>Bipolaris</taxon>
    </lineage>
</organism>
<reference evidence="2 3" key="1">
    <citation type="journal article" date="2012" name="PLoS Pathog.">
        <title>Diverse lifestyles and strategies of plant pathogenesis encoded in the genomes of eighteen Dothideomycetes fungi.</title>
        <authorList>
            <person name="Ohm R.A."/>
            <person name="Feau N."/>
            <person name="Henrissat B."/>
            <person name="Schoch C.L."/>
            <person name="Horwitz B.A."/>
            <person name="Barry K.W."/>
            <person name="Condon B.J."/>
            <person name="Copeland A.C."/>
            <person name="Dhillon B."/>
            <person name="Glaser F."/>
            <person name="Hesse C.N."/>
            <person name="Kosti I."/>
            <person name="LaButti K."/>
            <person name="Lindquist E.A."/>
            <person name="Lucas S."/>
            <person name="Salamov A.A."/>
            <person name="Bradshaw R.E."/>
            <person name="Ciuffetti L."/>
            <person name="Hamelin R.C."/>
            <person name="Kema G.H.J."/>
            <person name="Lawrence C."/>
            <person name="Scott J.A."/>
            <person name="Spatafora J.W."/>
            <person name="Turgeon B.G."/>
            <person name="de Wit P.J.G.M."/>
            <person name="Zhong S."/>
            <person name="Goodwin S.B."/>
            <person name="Grigoriev I.V."/>
        </authorList>
    </citation>
    <scope>NUCLEOTIDE SEQUENCE [LARGE SCALE GENOMIC DNA]</scope>
    <source>
        <strain evidence="3">ND90Pr / ATCC 201652</strain>
    </source>
</reference>
<keyword evidence="3" id="KW-1185">Reference proteome</keyword>
<dbReference type="HOGENOM" id="CLU_2542425_0_0_1"/>
<dbReference type="RefSeq" id="XP_007698114.1">
    <property type="nucleotide sequence ID" value="XM_007699924.1"/>
</dbReference>
<dbReference type="KEGG" id="bsc:COCSADRAFT_301278"/>
<protein>
    <submittedName>
        <fullName evidence="2">Uncharacterized protein</fullName>
    </submittedName>
</protein>
<dbReference type="AlphaFoldDB" id="M2TBZ1"/>
<evidence type="ECO:0000256" key="1">
    <source>
        <dbReference type="SAM" id="Phobius"/>
    </source>
</evidence>
<keyword evidence="1" id="KW-1133">Transmembrane helix</keyword>
<reference evidence="3" key="2">
    <citation type="journal article" date="2013" name="PLoS Genet.">
        <title>Comparative genome structure, secondary metabolite, and effector coding capacity across Cochliobolus pathogens.</title>
        <authorList>
            <person name="Condon B.J."/>
            <person name="Leng Y."/>
            <person name="Wu D."/>
            <person name="Bushley K.E."/>
            <person name="Ohm R.A."/>
            <person name="Otillar R."/>
            <person name="Martin J."/>
            <person name="Schackwitz W."/>
            <person name="Grimwood J."/>
            <person name="MohdZainudin N."/>
            <person name="Xue C."/>
            <person name="Wang R."/>
            <person name="Manning V.A."/>
            <person name="Dhillon B."/>
            <person name="Tu Z.J."/>
            <person name="Steffenson B.J."/>
            <person name="Salamov A."/>
            <person name="Sun H."/>
            <person name="Lowry S."/>
            <person name="LaButti K."/>
            <person name="Han J."/>
            <person name="Copeland A."/>
            <person name="Lindquist E."/>
            <person name="Barry K."/>
            <person name="Schmutz J."/>
            <person name="Baker S.E."/>
            <person name="Ciuffetti L.M."/>
            <person name="Grigoriev I.V."/>
            <person name="Zhong S."/>
            <person name="Turgeon B.G."/>
        </authorList>
    </citation>
    <scope>NUCLEOTIDE SEQUENCE [LARGE SCALE GENOMIC DNA]</scope>
    <source>
        <strain evidence="3">ND90Pr / ATCC 201652</strain>
    </source>
</reference>
<keyword evidence="1" id="KW-0812">Transmembrane</keyword>
<sequence length="83" mass="9744">MTHKRSSFYLPFFLFIVATGIVNYIFSLDAEYAVDMYQVSSSTIARTKQYKFLFFSLVVISLFCFFYGLPHGVPAHFWRHCSH</sequence>